<evidence type="ECO:0000256" key="2">
    <source>
        <dbReference type="ARBA" id="ARBA00019581"/>
    </source>
</evidence>
<dbReference type="Proteomes" id="UP001162156">
    <property type="component" value="Unassembled WGS sequence"/>
</dbReference>
<reference evidence="3" key="1">
    <citation type="journal article" date="2023" name="Insect Mol. Biol.">
        <title>Genome sequencing provides insights into the evolution of gene families encoding plant cell wall-degrading enzymes in longhorned beetles.</title>
        <authorList>
            <person name="Shin N.R."/>
            <person name="Okamura Y."/>
            <person name="Kirsch R."/>
            <person name="Pauchet Y."/>
        </authorList>
    </citation>
    <scope>NUCLEOTIDE SEQUENCE</scope>
    <source>
        <strain evidence="3">RBIC_L_NR</strain>
    </source>
</reference>
<gene>
    <name evidence="3" type="ORF">NQ314_012600</name>
</gene>
<evidence type="ECO:0000313" key="4">
    <source>
        <dbReference type="Proteomes" id="UP001162156"/>
    </source>
</evidence>
<accession>A0AAV8XBP0</accession>
<evidence type="ECO:0000313" key="3">
    <source>
        <dbReference type="EMBL" id="KAJ8935884.1"/>
    </source>
</evidence>
<protein>
    <recommendedName>
        <fullName evidence="2">Biogenesis of lysosome-related organelles complex 1 subunit 3</fullName>
    </recommendedName>
</protein>
<dbReference type="PANTHER" id="PTHR31974">
    <property type="entry name" value="BIOGENESIS OF LYSOSOME-RELATED ORGANELLES COMPLEX 1 SUBUNIT 3"/>
    <property type="match status" value="1"/>
</dbReference>
<name>A0AAV8XBP0_9CUCU</name>
<dbReference type="AlphaFoldDB" id="A0AAV8XBP0"/>
<evidence type="ECO:0000256" key="1">
    <source>
        <dbReference type="ARBA" id="ARBA00008942"/>
    </source>
</evidence>
<organism evidence="3 4">
    <name type="scientific">Rhamnusium bicolor</name>
    <dbReference type="NCBI Taxonomy" id="1586634"/>
    <lineage>
        <taxon>Eukaryota</taxon>
        <taxon>Metazoa</taxon>
        <taxon>Ecdysozoa</taxon>
        <taxon>Arthropoda</taxon>
        <taxon>Hexapoda</taxon>
        <taxon>Insecta</taxon>
        <taxon>Pterygota</taxon>
        <taxon>Neoptera</taxon>
        <taxon>Endopterygota</taxon>
        <taxon>Coleoptera</taxon>
        <taxon>Polyphaga</taxon>
        <taxon>Cucujiformia</taxon>
        <taxon>Chrysomeloidea</taxon>
        <taxon>Cerambycidae</taxon>
        <taxon>Lepturinae</taxon>
        <taxon>Rhagiini</taxon>
        <taxon>Rhamnusium</taxon>
    </lineage>
</organism>
<dbReference type="EMBL" id="JANEYF010003504">
    <property type="protein sequence ID" value="KAJ8935884.1"/>
    <property type="molecule type" value="Genomic_DNA"/>
</dbReference>
<dbReference type="GO" id="GO:0031083">
    <property type="term" value="C:BLOC-1 complex"/>
    <property type="evidence" value="ECO:0007669"/>
    <property type="project" value="TreeGrafter"/>
</dbReference>
<comment type="similarity">
    <text evidence="1">Belongs to the BLOC1S3 family.</text>
</comment>
<keyword evidence="4" id="KW-1185">Reference proteome</keyword>
<comment type="caution">
    <text evidence="3">The sequence shown here is derived from an EMBL/GenBank/DDBJ whole genome shotgun (WGS) entry which is preliminary data.</text>
</comment>
<dbReference type="Pfam" id="PF15753">
    <property type="entry name" value="BLOC1S3"/>
    <property type="match status" value="1"/>
</dbReference>
<dbReference type="InterPro" id="IPR017245">
    <property type="entry name" value="BLOC-1_complex_su-3"/>
</dbReference>
<proteinExistence type="inferred from homology"/>
<sequence length="147" mass="16432">MSSNKPIIISGEASETDSEDESNLTIITYSKMFLENDASISSAVSALNQSNVEDKQVTQHQYDSLFHQKLKEYNTRLHNDVEGFCQNTINDAGKNLIAIDQQLLRSQLTLQNAVTSLKSLSVNSLTVKNKLHFLLSAKFLPNMKVNK</sequence>
<dbReference type="PANTHER" id="PTHR31974:SF2">
    <property type="entry name" value="BIOGENESIS OF LYSOSOME-RELATED ORGANELLES COMPLEX 1 SUBUNIT 3"/>
    <property type="match status" value="1"/>
</dbReference>